<proteinExistence type="predicted"/>
<dbReference type="AlphaFoldDB" id="A0A0A9C7C6"/>
<reference evidence="1" key="1">
    <citation type="submission" date="2014-09" db="EMBL/GenBank/DDBJ databases">
        <authorList>
            <person name="Magalhaes I.L.F."/>
            <person name="Oliveira U."/>
            <person name="Santos F.R."/>
            <person name="Vidigal T.H.D.A."/>
            <person name="Brescovit A.D."/>
            <person name="Santos A.J."/>
        </authorList>
    </citation>
    <scope>NUCLEOTIDE SEQUENCE</scope>
    <source>
        <tissue evidence="1">Shoot tissue taken approximately 20 cm above the soil surface</tissue>
    </source>
</reference>
<dbReference type="EMBL" id="GBRH01227527">
    <property type="protein sequence ID" value="JAD70368.1"/>
    <property type="molecule type" value="Transcribed_RNA"/>
</dbReference>
<sequence>MKMLLTPPVRLEKPCQLKRLVIEFHISLVTKLQSTIRQALGCLPNAFLALKWVFPFHQSEELLF</sequence>
<accession>A0A0A9C7C6</accession>
<organism evidence="1">
    <name type="scientific">Arundo donax</name>
    <name type="common">Giant reed</name>
    <name type="synonym">Donax arundinaceus</name>
    <dbReference type="NCBI Taxonomy" id="35708"/>
    <lineage>
        <taxon>Eukaryota</taxon>
        <taxon>Viridiplantae</taxon>
        <taxon>Streptophyta</taxon>
        <taxon>Embryophyta</taxon>
        <taxon>Tracheophyta</taxon>
        <taxon>Spermatophyta</taxon>
        <taxon>Magnoliopsida</taxon>
        <taxon>Liliopsida</taxon>
        <taxon>Poales</taxon>
        <taxon>Poaceae</taxon>
        <taxon>PACMAD clade</taxon>
        <taxon>Arundinoideae</taxon>
        <taxon>Arundineae</taxon>
        <taxon>Arundo</taxon>
    </lineage>
</organism>
<protein>
    <submittedName>
        <fullName evidence="1">Uncharacterized protein</fullName>
    </submittedName>
</protein>
<reference evidence="1" key="2">
    <citation type="journal article" date="2015" name="Data Brief">
        <title>Shoot transcriptome of the giant reed, Arundo donax.</title>
        <authorList>
            <person name="Barrero R.A."/>
            <person name="Guerrero F.D."/>
            <person name="Moolhuijzen P."/>
            <person name="Goolsby J.A."/>
            <person name="Tidwell J."/>
            <person name="Bellgard S.E."/>
            <person name="Bellgard M.I."/>
        </authorList>
    </citation>
    <scope>NUCLEOTIDE SEQUENCE</scope>
    <source>
        <tissue evidence="1">Shoot tissue taken approximately 20 cm above the soil surface</tissue>
    </source>
</reference>
<evidence type="ECO:0000313" key="1">
    <source>
        <dbReference type="EMBL" id="JAD70368.1"/>
    </source>
</evidence>
<name>A0A0A9C7C6_ARUDO</name>